<sequence length="135" mass="15738">MGKLPEEILAEKEHVEKVLTHLSDVLSKQPKTVIELSATATFLHNFYNGIENILKQLLKRKKISIPKGETWHKDLLNSALSNSIISEGLLDKLYGYLSFRHYFVHGYGFMLEEEQLEELTKEVFDVWRCFLREIS</sequence>
<evidence type="ECO:0000259" key="1">
    <source>
        <dbReference type="Pfam" id="PF20797"/>
    </source>
</evidence>
<dbReference type="Gene3D" id="1.20.120.580">
    <property type="entry name" value="bsu32300-like"/>
    <property type="match status" value="1"/>
</dbReference>
<dbReference type="AlphaFoldDB" id="A0A3B1D2Y1"/>
<dbReference type="EMBL" id="UOGJ01000027">
    <property type="protein sequence ID" value="VAX35082.1"/>
    <property type="molecule type" value="Genomic_DNA"/>
</dbReference>
<proteinExistence type="predicted"/>
<evidence type="ECO:0000313" key="2">
    <source>
        <dbReference type="EMBL" id="VAX35082.1"/>
    </source>
</evidence>
<feature type="domain" description="HepT-like" evidence="1">
    <location>
        <begin position="38"/>
        <end position="134"/>
    </location>
</feature>
<organism evidence="2">
    <name type="scientific">hydrothermal vent metagenome</name>
    <dbReference type="NCBI Taxonomy" id="652676"/>
    <lineage>
        <taxon>unclassified sequences</taxon>
        <taxon>metagenomes</taxon>
        <taxon>ecological metagenomes</taxon>
    </lineage>
</organism>
<reference evidence="2" key="1">
    <citation type="submission" date="2018-06" db="EMBL/GenBank/DDBJ databases">
        <authorList>
            <person name="Zhirakovskaya E."/>
        </authorList>
    </citation>
    <scope>NUCLEOTIDE SEQUENCE</scope>
</reference>
<dbReference type="Pfam" id="PF20797">
    <property type="entry name" value="HepT-like_2"/>
    <property type="match status" value="1"/>
</dbReference>
<name>A0A3B1D2Y1_9ZZZZ</name>
<accession>A0A3B1D2Y1</accession>
<gene>
    <name evidence="2" type="ORF">MNBD_UNCLBAC01-145</name>
</gene>
<protein>
    <recommendedName>
        <fullName evidence="1">HepT-like domain-containing protein</fullName>
    </recommendedName>
</protein>
<dbReference type="InterPro" id="IPR037038">
    <property type="entry name" value="HepT-like_sf"/>
</dbReference>
<dbReference type="InterPro" id="IPR048769">
    <property type="entry name" value="HepT-like_dom"/>
</dbReference>